<dbReference type="PANTHER" id="PTHR10209:SF885">
    <property type="entry name" value="2OG-FE(II) OXYGENASE FAMILY, PUTATIVE (AFU_ORTHOLOGUE AFUA_2G00750)-RELATED"/>
    <property type="match status" value="1"/>
</dbReference>
<evidence type="ECO:0000313" key="6">
    <source>
        <dbReference type="EMBL" id="KAK3002594.1"/>
    </source>
</evidence>
<keyword evidence="3" id="KW-0408">Iron</keyword>
<dbReference type="EMBL" id="JAVXUP010002562">
    <property type="protein sequence ID" value="KAK3002594.1"/>
    <property type="molecule type" value="Genomic_DNA"/>
</dbReference>
<dbReference type="PANTHER" id="PTHR10209">
    <property type="entry name" value="OXIDOREDUCTASE, 2OG-FE II OXYGENASE FAMILY PROTEIN"/>
    <property type="match status" value="1"/>
</dbReference>
<dbReference type="Proteomes" id="UP001188597">
    <property type="component" value="Unassembled WGS sequence"/>
</dbReference>
<dbReference type="InterPro" id="IPR027443">
    <property type="entry name" value="IPNS-like_sf"/>
</dbReference>
<accession>A0AA89AGB1</accession>
<evidence type="ECO:0000256" key="3">
    <source>
        <dbReference type="ARBA" id="ARBA00023004"/>
    </source>
</evidence>
<keyword evidence="2" id="KW-0560">Oxidoreductase</keyword>
<dbReference type="Pfam" id="PF14226">
    <property type="entry name" value="DIOX_N"/>
    <property type="match status" value="1"/>
</dbReference>
<protein>
    <recommendedName>
        <fullName evidence="5">Non-haem dioxygenase N-terminal domain-containing protein</fullName>
    </recommendedName>
</protein>
<dbReference type="GO" id="GO:0016491">
    <property type="term" value="F:oxidoreductase activity"/>
    <property type="evidence" value="ECO:0007669"/>
    <property type="project" value="UniProtKB-KW"/>
</dbReference>
<evidence type="ECO:0000256" key="1">
    <source>
        <dbReference type="ARBA" id="ARBA00022723"/>
    </source>
</evidence>
<feature type="compositionally biased region" description="Polar residues" evidence="4">
    <location>
        <begin position="121"/>
        <end position="132"/>
    </location>
</feature>
<evidence type="ECO:0000256" key="2">
    <source>
        <dbReference type="ARBA" id="ARBA00023002"/>
    </source>
</evidence>
<name>A0AA89AGB1_9ASTE</name>
<comment type="caution">
    <text evidence="6">The sequence shown here is derived from an EMBL/GenBank/DDBJ whole genome shotgun (WGS) entry which is preliminary data.</text>
</comment>
<proteinExistence type="predicted"/>
<evidence type="ECO:0000256" key="4">
    <source>
        <dbReference type="SAM" id="MobiDB-lite"/>
    </source>
</evidence>
<dbReference type="SUPFAM" id="SSF51197">
    <property type="entry name" value="Clavaminate synthase-like"/>
    <property type="match status" value="1"/>
</dbReference>
<gene>
    <name evidence="6" type="ORF">RJ639_021202</name>
</gene>
<keyword evidence="7" id="KW-1185">Reference proteome</keyword>
<evidence type="ECO:0000313" key="7">
    <source>
        <dbReference type="Proteomes" id="UP001188597"/>
    </source>
</evidence>
<feature type="region of interest" description="Disordered" evidence="4">
    <location>
        <begin position="107"/>
        <end position="132"/>
    </location>
</feature>
<feature type="domain" description="Non-haem dioxygenase N-terminal" evidence="5">
    <location>
        <begin position="135"/>
        <end position="220"/>
    </location>
</feature>
<keyword evidence="1" id="KW-0479">Metal-binding</keyword>
<reference evidence="6" key="1">
    <citation type="submission" date="2022-12" db="EMBL/GenBank/DDBJ databases">
        <title>Draft genome assemblies for two species of Escallonia (Escalloniales).</title>
        <authorList>
            <person name="Chanderbali A."/>
            <person name="Dervinis C."/>
            <person name="Anghel I."/>
            <person name="Soltis D."/>
            <person name="Soltis P."/>
            <person name="Zapata F."/>
        </authorList>
    </citation>
    <scope>NUCLEOTIDE SEQUENCE</scope>
    <source>
        <strain evidence="6">UCBG64.0493</strain>
        <tissue evidence="6">Leaf</tissue>
    </source>
</reference>
<dbReference type="AlphaFoldDB" id="A0AA89AGB1"/>
<dbReference type="InterPro" id="IPR026992">
    <property type="entry name" value="DIOX_N"/>
</dbReference>
<organism evidence="6 7">
    <name type="scientific">Escallonia herrerae</name>
    <dbReference type="NCBI Taxonomy" id="1293975"/>
    <lineage>
        <taxon>Eukaryota</taxon>
        <taxon>Viridiplantae</taxon>
        <taxon>Streptophyta</taxon>
        <taxon>Embryophyta</taxon>
        <taxon>Tracheophyta</taxon>
        <taxon>Spermatophyta</taxon>
        <taxon>Magnoliopsida</taxon>
        <taxon>eudicotyledons</taxon>
        <taxon>Gunneridae</taxon>
        <taxon>Pentapetalae</taxon>
        <taxon>asterids</taxon>
        <taxon>campanulids</taxon>
        <taxon>Escalloniales</taxon>
        <taxon>Escalloniaceae</taxon>
        <taxon>Escallonia</taxon>
    </lineage>
</organism>
<evidence type="ECO:0000259" key="5">
    <source>
        <dbReference type="Pfam" id="PF14226"/>
    </source>
</evidence>
<sequence>MDRGDGRSIRRRRRSKLIAGHGWLMPIDGGDIETTIWVLQGKMTRVLRGATTGVGKNTGVLQGETTEVPDDIQGLSLIAILVFINQTMMEVASRPIRVQSIAQSGAAPQVPPEYIQPPETRPNNPTARLANNNSIPSIDLSSAVRDAIFLRTKIGAACREWGAFHVTNHGVPPKLLDEIKRMGRTFFEACPMDEKLRYSCDTSGAATEGKARKFETGLNPDVQEAVAPFNISNYHKIVDRALNIQRTLGFTQAKWAQMSLSRP</sequence>
<dbReference type="GO" id="GO:0046872">
    <property type="term" value="F:metal ion binding"/>
    <property type="evidence" value="ECO:0007669"/>
    <property type="project" value="UniProtKB-KW"/>
</dbReference>
<dbReference type="Gene3D" id="2.60.120.330">
    <property type="entry name" value="B-lactam Antibiotic, Isopenicillin N Synthase, Chain"/>
    <property type="match status" value="1"/>
</dbReference>